<dbReference type="EMBL" id="AC080131">
    <property type="protein sequence ID" value="AAX79823.1"/>
    <property type="molecule type" value="Genomic_DNA"/>
</dbReference>
<dbReference type="AlphaFoldDB" id="Q583Z7"/>
<dbReference type="RefSeq" id="XP_844470.1">
    <property type="nucleotide sequence ID" value="XM_839377.1"/>
</dbReference>
<reference evidence="2" key="4">
    <citation type="submission" date="2005-04" db="EMBL/GenBank/DDBJ databases">
        <title>.</title>
        <authorList>
            <person name="Ghedin E."/>
            <person name="Blandin G."/>
            <person name="Bartholomeu D."/>
            <person name="Caler E."/>
            <person name="Haas B."/>
            <person name="Hannick L."/>
            <person name="Shallom J."/>
            <person name="Hou L."/>
            <person name="Djikeng A."/>
            <person name="Feldblyum T."/>
            <person name="Hostetler J."/>
            <person name="Johnson J."/>
            <person name="Jones K."/>
            <person name="Koo H.L."/>
            <person name="Larkin C."/>
            <person name="Pai G."/>
            <person name="Peterson J."/>
            <person name="Khalak H.G."/>
            <person name="Salzberg S."/>
            <person name="Simpson A.J."/>
            <person name="Tallon L."/>
            <person name="Van Aken S."/>
            <person name="Wanless D."/>
            <person name="White O."/>
            <person name="Wortman J."/>
            <person name="Fraser C.M."/>
            <person name="El-Sayed N.M.A."/>
        </authorList>
    </citation>
    <scope>NUCLEOTIDE SEQUENCE</scope>
    <source>
        <strain evidence="2">GUTat10.1</strain>
    </source>
</reference>
<keyword evidence="4" id="KW-1185">Reference proteome</keyword>
<organism evidence="2 4">
    <name type="scientific">Trypanosoma brucei brucei (strain 927/4 GUTat10.1)</name>
    <dbReference type="NCBI Taxonomy" id="185431"/>
    <lineage>
        <taxon>Eukaryota</taxon>
        <taxon>Discoba</taxon>
        <taxon>Euglenozoa</taxon>
        <taxon>Kinetoplastea</taxon>
        <taxon>Metakinetoplastina</taxon>
        <taxon>Trypanosomatida</taxon>
        <taxon>Trypanosomatidae</taxon>
        <taxon>Trypanosoma</taxon>
    </lineage>
</organism>
<name>Q583Z7_TRYB2</name>
<reference evidence="3 4" key="3">
    <citation type="journal article" date="2005" name="Science">
        <title>The genome of the African trypanosome Trypanosoma brucei.</title>
        <authorList>
            <person name="Berriman M."/>
            <person name="Ghedin E."/>
            <person name="Hertz-Fowler C."/>
            <person name="Blandin G."/>
            <person name="Renauld H."/>
            <person name="Bartholomeu D.C."/>
            <person name="Lennard N.J."/>
            <person name="Caler E."/>
            <person name="Hamlin N.E."/>
            <person name="Haas B."/>
            <person name="Bohme U."/>
            <person name="Hannick L."/>
            <person name="Aslett M.A."/>
            <person name="Shallom J."/>
            <person name="Marcello L."/>
            <person name="Hou L."/>
            <person name="Wickstead B."/>
            <person name="Alsmark U.C."/>
            <person name="Arrowsmith C."/>
            <person name="Atkin R.J."/>
            <person name="Barron A.J."/>
            <person name="Bringaud F."/>
            <person name="Brooks K."/>
            <person name="Carrington M."/>
            <person name="Cherevach I."/>
            <person name="Chillingworth T.J."/>
            <person name="Churcher C."/>
            <person name="Clark L.N."/>
            <person name="Corton C.H."/>
            <person name="Cronin A."/>
            <person name="Davies R.M."/>
            <person name="Doggett J."/>
            <person name="Djikeng A."/>
            <person name="Feldblyum T."/>
            <person name="Field M.C."/>
            <person name="Fraser A."/>
            <person name="Goodhead I."/>
            <person name="Hance Z."/>
            <person name="Harper D."/>
            <person name="Harris B.R."/>
            <person name="Hauser H."/>
            <person name="Hostetler J."/>
            <person name="Ivens A."/>
            <person name="Jagels K."/>
            <person name="Johnson D."/>
            <person name="Johnson J."/>
            <person name="Jones K."/>
            <person name="Kerhornou A.X."/>
            <person name="Koo H."/>
            <person name="Larke N."/>
            <person name="Landfear S."/>
            <person name="Larkin C."/>
            <person name="Leech V."/>
            <person name="Line A."/>
            <person name="Lord A."/>
            <person name="Macleod A."/>
            <person name="Mooney P.J."/>
            <person name="Moule S."/>
            <person name="Martin D.M."/>
            <person name="Morgan G.W."/>
            <person name="Mungall K."/>
            <person name="Norbertczak H."/>
            <person name="Ormond D."/>
            <person name="Pai G."/>
            <person name="Peacock C.S."/>
            <person name="Peterson J."/>
            <person name="Quail M.A."/>
            <person name="Rabbinowitsch E."/>
            <person name="Rajandream M.A."/>
            <person name="Reitter C."/>
            <person name="Salzberg S.L."/>
            <person name="Sanders M."/>
            <person name="Schobel S."/>
            <person name="Sharp S."/>
            <person name="Simmonds M."/>
            <person name="Simpson A.J."/>
            <person name="Tallon L."/>
            <person name="Turner C.M."/>
            <person name="Tait A."/>
            <person name="Tivey A.R."/>
            <person name="Van Aken S."/>
            <person name="Walker D."/>
            <person name="Wanless D."/>
            <person name="Wang S."/>
            <person name="White B."/>
            <person name="White O."/>
            <person name="Whitehead S."/>
            <person name="Woodward J."/>
            <person name="Wortman J."/>
            <person name="Adams M.D."/>
            <person name="Embley T.M."/>
            <person name="Gull K."/>
            <person name="Ullu E."/>
            <person name="Barry J.D."/>
            <person name="Fairlamb A.H."/>
            <person name="Opperdoes F."/>
            <person name="Barrell B.G."/>
            <person name="Donelson J.E."/>
            <person name="Hall N."/>
            <person name="Fraser C.M."/>
            <person name="Melville S.E."/>
            <person name="El-Sayed N.M."/>
        </authorList>
    </citation>
    <scope>NUCLEOTIDE SEQUENCE [LARGE SCALE GENOMIC DNA]</scope>
    <source>
        <strain evidence="3 4">927/4 GUTat10.1</strain>
    </source>
</reference>
<reference evidence="3" key="2">
    <citation type="journal article" date="2005" name="Science">
        <title>Comparative genomics of trypanosomatid parasitic protozoa.</title>
        <authorList>
            <person name="El-Sayed N.M."/>
            <person name="Myler P.J."/>
            <person name="Blandin G."/>
            <person name="Berriman M."/>
            <person name="Crabtree J."/>
            <person name="Aggarwal G."/>
            <person name="Caler E."/>
            <person name="Renauld H."/>
            <person name="Worthey E.A."/>
            <person name="Hertz-Fowler C."/>
            <person name="Ghedin E."/>
            <person name="Peacock C."/>
            <person name="Bartholomeu D.C."/>
            <person name="Haas B.J."/>
            <person name="Tran A.N."/>
            <person name="Wortman J.R."/>
            <person name="Alsmark U.C."/>
            <person name="Angiuoli S."/>
            <person name="Anupama A."/>
            <person name="Badger J."/>
            <person name="Bringaud F."/>
            <person name="Cadag E."/>
            <person name="Carlton J.M."/>
            <person name="Cerqueira G.C."/>
            <person name="Creasy T."/>
            <person name="Delcher A.L."/>
            <person name="Djikeng A."/>
            <person name="Embley T.M."/>
            <person name="Hauser C."/>
            <person name="Ivens A.C."/>
            <person name="Kummerfeld S.K."/>
            <person name="Pereira-Leal J.B."/>
            <person name="Nilsson D."/>
            <person name="Peterson J."/>
            <person name="Salzberg S.L."/>
            <person name="Shallom J."/>
            <person name="Silva J.C."/>
            <person name="Sundaram J."/>
            <person name="Westenberger S."/>
            <person name="White O."/>
            <person name="Melville S.E."/>
            <person name="Donelson J.E."/>
            <person name="Andersson B."/>
            <person name="Stuart K.D."/>
            <person name="Hall N."/>
        </authorList>
    </citation>
    <scope>NUCLEOTIDE SEQUENCE</scope>
    <source>
        <strain evidence="3">927/4 GUTat10.1</strain>
    </source>
</reference>
<proteinExistence type="predicted"/>
<evidence type="ECO:0000313" key="4">
    <source>
        <dbReference type="Proteomes" id="UP000008524"/>
    </source>
</evidence>
<feature type="chain" id="PRO_5010844209" evidence="1">
    <location>
        <begin position="20"/>
        <end position="309"/>
    </location>
</feature>
<dbReference type="VEuPathDB" id="TriTrypDB:Tb927.4.3200"/>
<evidence type="ECO:0000313" key="3">
    <source>
        <dbReference type="EMBL" id="AAZ10911.1"/>
    </source>
</evidence>
<accession>Q583Z7</accession>
<dbReference type="PaxDb" id="5691-AAZ10911"/>
<dbReference type="KEGG" id="tbr:Tb927.4.3200"/>
<reference evidence="2" key="1">
    <citation type="submission" date="2000-09" db="EMBL/GenBank/DDBJ databases">
        <authorList>
            <person name="El-Sayed N.M."/>
            <person name="Khalak H."/>
            <person name="Adams M.D."/>
        </authorList>
    </citation>
    <scope>NUCLEOTIDE SEQUENCE</scope>
    <source>
        <strain evidence="2">GUTat10.1</strain>
    </source>
</reference>
<feature type="signal peptide" evidence="1">
    <location>
        <begin position="1"/>
        <end position="19"/>
    </location>
</feature>
<keyword evidence="1" id="KW-0732">Signal</keyword>
<protein>
    <submittedName>
        <fullName evidence="2">Uncharacterized protein</fullName>
    </submittedName>
</protein>
<dbReference type="InParanoid" id="Q583Z7"/>
<accession>D6XFQ6</accession>
<dbReference type="STRING" id="185431.Q583Z7"/>
<dbReference type="Proteomes" id="UP000008524">
    <property type="component" value="Chromosome 4"/>
</dbReference>
<sequence length="309" mass="35232">MVRIVPVVFAAISVVLVDSRMQETDKEALSTLKQIDCVVKKLNWMINVTEDLLLRTRVHAEEVYEKRYSAEEQNAAWRELFLRGKPFMKKEKGDKMKEILNEMESVFEGESYLRKKFDLSVSYMEEKAMDVVRTGTRYAATMEEMYRVGSEAVRMLNNSHGFCRNNGIQVTCDGTLTGRDVSDIITEFDSSRDEHVDLRFHNGTAYSTGGRKLADRVDSVSTSHGHIFKHRGIRGNLGRDKVLANRYGLVEDVNVTRVFKSFLPHLKEINDVSSEIEVMLSKLSERASRIDTLSDKLHSLFSSLMASSV</sequence>
<evidence type="ECO:0000256" key="1">
    <source>
        <dbReference type="SAM" id="SignalP"/>
    </source>
</evidence>
<dbReference type="EMBL" id="CP000067">
    <property type="protein sequence ID" value="AAZ10911.1"/>
    <property type="molecule type" value="Genomic_DNA"/>
</dbReference>
<gene>
    <name evidence="3" type="primary">Tb04.2H8.400</name>
    <name evidence="2" type="ORF">Tb927.4.3200</name>
</gene>
<evidence type="ECO:0000313" key="2">
    <source>
        <dbReference type="EMBL" id="AAX79823.1"/>
    </source>
</evidence>
<dbReference type="GeneID" id="3656852"/>
<reference evidence="3" key="5">
    <citation type="submission" date="2005-04" db="EMBL/GenBank/DDBJ databases">
        <title>Sequencing, closure, and annotation of Trypanosoma brucei chromosomes 2 through 8.</title>
        <authorList>
            <person name="Ghedin E."/>
            <person name="Blandin G."/>
            <person name="Bartholomeu D."/>
            <person name="Caler E."/>
            <person name="Haas B."/>
            <person name="Hannick L."/>
            <person name="Shallom J."/>
            <person name="Hou L."/>
            <person name="Djikeng A."/>
            <person name="Feldblyum T."/>
            <person name="Hostetler J."/>
            <person name="Johnson J."/>
            <person name="Jones K."/>
            <person name="Koo H.L."/>
            <person name="Larkin C."/>
            <person name="Pai G."/>
            <person name="Peterson J."/>
            <person name="Khalak H.G."/>
            <person name="Salzberg S."/>
            <person name="Simpson A.J."/>
            <person name="Tallon L."/>
            <person name="Van Aken S."/>
            <person name="Wanless D."/>
            <person name="White O."/>
            <person name="Wortman J."/>
            <person name="Fraser C.M."/>
            <person name="El-Sayed N.M.A."/>
        </authorList>
    </citation>
    <scope>NUCLEOTIDE SEQUENCE</scope>
    <source>
        <strain evidence="3">927/4 GUTat10.1</strain>
    </source>
</reference>